<feature type="compositionally biased region" description="Polar residues" evidence="1">
    <location>
        <begin position="80"/>
        <end position="96"/>
    </location>
</feature>
<feature type="compositionally biased region" description="Polar residues" evidence="1">
    <location>
        <begin position="51"/>
        <end position="68"/>
    </location>
</feature>
<evidence type="ECO:0000256" key="1">
    <source>
        <dbReference type="SAM" id="MobiDB-lite"/>
    </source>
</evidence>
<dbReference type="AlphaFoldDB" id="A0A6C0IP19"/>
<reference evidence="2" key="1">
    <citation type="journal article" date="2020" name="Nature">
        <title>Giant virus diversity and host interactions through global metagenomics.</title>
        <authorList>
            <person name="Schulz F."/>
            <person name="Roux S."/>
            <person name="Paez-Espino D."/>
            <person name="Jungbluth S."/>
            <person name="Walsh D.A."/>
            <person name="Denef V.J."/>
            <person name="McMahon K.D."/>
            <person name="Konstantinidis K.T."/>
            <person name="Eloe-Fadrosh E.A."/>
            <person name="Kyrpides N.C."/>
            <person name="Woyke T."/>
        </authorList>
    </citation>
    <scope>NUCLEOTIDE SEQUENCE</scope>
    <source>
        <strain evidence="2">GVMAG-M-3300024258-28</strain>
    </source>
</reference>
<dbReference type="EMBL" id="MN740217">
    <property type="protein sequence ID" value="QHT94235.1"/>
    <property type="molecule type" value="Genomic_DNA"/>
</dbReference>
<sequence length="127" mass="14051">MYRMLKNIQNNQMSGVAPMPLKDSTSSNENSFAMNRRNYFQTNQITANTVSENLQKKYSGNRDASSVMSRRKANAVGVGSLNSSKDAMSFTSNNNRNEQDTALKRVRNGGYVPSPKIAANPSNRPVL</sequence>
<proteinExistence type="predicted"/>
<organism evidence="2">
    <name type="scientific">viral metagenome</name>
    <dbReference type="NCBI Taxonomy" id="1070528"/>
    <lineage>
        <taxon>unclassified sequences</taxon>
        <taxon>metagenomes</taxon>
        <taxon>organismal metagenomes</taxon>
    </lineage>
</organism>
<name>A0A6C0IP19_9ZZZZ</name>
<evidence type="ECO:0000313" key="2">
    <source>
        <dbReference type="EMBL" id="QHT94235.1"/>
    </source>
</evidence>
<feature type="region of interest" description="Disordered" evidence="1">
    <location>
        <begin position="51"/>
        <end position="127"/>
    </location>
</feature>
<protein>
    <submittedName>
        <fullName evidence="2">Uncharacterized protein</fullName>
    </submittedName>
</protein>
<accession>A0A6C0IP19</accession>